<keyword evidence="6 10" id="KW-0594">Phospholipid biosynthesis</keyword>
<evidence type="ECO:0000256" key="9">
    <source>
        <dbReference type="ARBA" id="ARBA00046608"/>
    </source>
</evidence>
<evidence type="ECO:0000256" key="7">
    <source>
        <dbReference type="ARBA" id="ARBA00023264"/>
    </source>
</evidence>
<evidence type="ECO:0000256" key="6">
    <source>
        <dbReference type="ARBA" id="ARBA00023209"/>
    </source>
</evidence>
<dbReference type="GO" id="GO:0043811">
    <property type="term" value="F:phosphate:acyl-[acyl carrier protein] acyltransferase activity"/>
    <property type="evidence" value="ECO:0007669"/>
    <property type="project" value="UniProtKB-UniRule"/>
</dbReference>
<keyword evidence="7 10" id="KW-1208">Phospholipid metabolism</keyword>
<dbReference type="InterPro" id="IPR003664">
    <property type="entry name" value="FA_synthesis"/>
</dbReference>
<keyword evidence="3 10" id="KW-0444">Lipid biosynthesis</keyword>
<reference evidence="11" key="1">
    <citation type="submission" date="2015-11" db="EMBL/GenBank/DDBJ databases">
        <authorList>
            <person name="Zhang Y."/>
            <person name="Guo Z."/>
        </authorList>
    </citation>
    <scope>NUCLEOTIDE SEQUENCE</scope>
    <source>
        <strain evidence="11">BN30871</strain>
    </source>
</reference>
<dbReference type="EMBL" id="FAXN01000075">
    <property type="protein sequence ID" value="CUV66307.1"/>
    <property type="molecule type" value="Genomic_DNA"/>
</dbReference>
<dbReference type="GO" id="GO:0008654">
    <property type="term" value="P:phospholipid biosynthetic process"/>
    <property type="evidence" value="ECO:0007669"/>
    <property type="project" value="UniProtKB-KW"/>
</dbReference>
<accession>A0A0S4XPT1</accession>
<evidence type="ECO:0000256" key="10">
    <source>
        <dbReference type="HAMAP-Rule" id="MF_00019"/>
    </source>
</evidence>
<gene>
    <name evidence="10 11" type="primary">plsX</name>
    <name evidence="11" type="ORF">BN3087_710037</name>
</gene>
<comment type="pathway">
    <text evidence="10">Lipid metabolism; phospholipid metabolism.</text>
</comment>
<dbReference type="EC" id="2.3.1.274" evidence="8 10"/>
<keyword evidence="4 10" id="KW-0808">Transferase</keyword>
<comment type="catalytic activity">
    <reaction evidence="1 10">
        <text>a fatty acyl-[ACP] + phosphate = an acyl phosphate + holo-[ACP]</text>
        <dbReference type="Rhea" id="RHEA:42292"/>
        <dbReference type="Rhea" id="RHEA-COMP:9685"/>
        <dbReference type="Rhea" id="RHEA-COMP:14125"/>
        <dbReference type="ChEBI" id="CHEBI:43474"/>
        <dbReference type="ChEBI" id="CHEBI:59918"/>
        <dbReference type="ChEBI" id="CHEBI:64479"/>
        <dbReference type="ChEBI" id="CHEBI:138651"/>
        <dbReference type="EC" id="2.3.1.274"/>
    </reaction>
</comment>
<dbReference type="PANTHER" id="PTHR30100">
    <property type="entry name" value="FATTY ACID/PHOSPHOLIPID SYNTHESIS PROTEIN PLSX"/>
    <property type="match status" value="1"/>
</dbReference>
<dbReference type="PANTHER" id="PTHR30100:SF1">
    <property type="entry name" value="PHOSPHATE ACYLTRANSFERASE"/>
    <property type="match status" value="1"/>
</dbReference>
<dbReference type="HAMAP" id="MF_00019">
    <property type="entry name" value="PlsX"/>
    <property type="match status" value="1"/>
</dbReference>
<sequence>MIKIAIDAMGGDFGPEPIIEGVVQALKEQSFMPILVGDKFQILSFLPQYYHDKVEIIHTSDVISMSDSSTDVLKRKESSVYKAVELVREKKAQAIVSAGHSGATMTAATLRIGRLPHISKPALATLMPSLGKNKTLVLDVGAVVECKPQNLFEFAIMGEAYAKSVMGIKNPRVGLLANGEEESKGNDLTKETFVMLKKFDWFVGNVEGRDIFNGHVDVVVCDGFTGNILLKTSEGVASTIFAFMKKYIKTSLPATLGAMLMKRRVFTNLKKQIDYAEYGGAPLLGVDGCAIIGHGSSNAKAIKNAIFQAINYCDSNVNNTIESLLTNSIDK</sequence>
<evidence type="ECO:0000313" key="11">
    <source>
        <dbReference type="EMBL" id="CUV66307.1"/>
    </source>
</evidence>
<dbReference type="NCBIfam" id="TIGR00182">
    <property type="entry name" value="plsX"/>
    <property type="match status" value="1"/>
</dbReference>
<keyword evidence="2 10" id="KW-0963">Cytoplasm</keyword>
<evidence type="ECO:0000256" key="4">
    <source>
        <dbReference type="ARBA" id="ARBA00022679"/>
    </source>
</evidence>
<comment type="function">
    <text evidence="10">Catalyzes the reversible formation of acyl-phosphate (acyl-PO(4)) from acyl-[acyl-carrier-protein] (acyl-ACP). This enzyme utilizes acyl-ACP as fatty acyl donor, but not acyl-CoA.</text>
</comment>
<dbReference type="GO" id="GO:0005737">
    <property type="term" value="C:cytoplasm"/>
    <property type="evidence" value="ECO:0007669"/>
    <property type="project" value="UniProtKB-SubCell"/>
</dbReference>
<comment type="similarity">
    <text evidence="10">Belongs to the PlsX family.</text>
</comment>
<dbReference type="GO" id="GO:0006633">
    <property type="term" value="P:fatty acid biosynthetic process"/>
    <property type="evidence" value="ECO:0007669"/>
    <property type="project" value="UniProtKB-UniRule"/>
</dbReference>
<evidence type="ECO:0000256" key="2">
    <source>
        <dbReference type="ARBA" id="ARBA00022490"/>
    </source>
</evidence>
<dbReference type="PIRSF" id="PIRSF002465">
    <property type="entry name" value="Phsphlp_syn_PlsX"/>
    <property type="match status" value="1"/>
</dbReference>
<proteinExistence type="inferred from homology"/>
<evidence type="ECO:0000256" key="8">
    <source>
        <dbReference type="ARBA" id="ARBA00024069"/>
    </source>
</evidence>
<evidence type="ECO:0000256" key="1">
    <source>
        <dbReference type="ARBA" id="ARBA00001232"/>
    </source>
</evidence>
<organism evidence="11">
    <name type="scientific">Sulfurovum sp. enrichment culture clone C5</name>
    <dbReference type="NCBI Taxonomy" id="497650"/>
    <lineage>
        <taxon>Bacteria</taxon>
        <taxon>Pseudomonadati</taxon>
        <taxon>Campylobacterota</taxon>
        <taxon>Epsilonproteobacteria</taxon>
        <taxon>Campylobacterales</taxon>
        <taxon>Sulfurovaceae</taxon>
        <taxon>Sulfurovum</taxon>
        <taxon>environmental samples</taxon>
    </lineage>
</organism>
<evidence type="ECO:0000256" key="3">
    <source>
        <dbReference type="ARBA" id="ARBA00022516"/>
    </source>
</evidence>
<comment type="subcellular location">
    <subcellularLocation>
        <location evidence="10">Cytoplasm</location>
    </subcellularLocation>
    <text evidence="10">Associated with the membrane possibly through PlsY.</text>
</comment>
<dbReference type="InterPro" id="IPR012281">
    <property type="entry name" value="Phospholipid_synth_PlsX-like"/>
</dbReference>
<dbReference type="SUPFAM" id="SSF53659">
    <property type="entry name" value="Isocitrate/Isopropylmalate dehydrogenase-like"/>
    <property type="match status" value="1"/>
</dbReference>
<comment type="subunit">
    <text evidence="9 10">Homodimer. Probably interacts with PlsY.</text>
</comment>
<dbReference type="UniPathway" id="UPA00085"/>
<evidence type="ECO:0000256" key="5">
    <source>
        <dbReference type="ARBA" id="ARBA00023098"/>
    </source>
</evidence>
<name>A0A0S4XPT1_9BACT</name>
<dbReference type="Gene3D" id="3.40.718.10">
    <property type="entry name" value="Isopropylmalate Dehydrogenase"/>
    <property type="match status" value="1"/>
</dbReference>
<dbReference type="Pfam" id="PF02504">
    <property type="entry name" value="FA_synthesis"/>
    <property type="match status" value="1"/>
</dbReference>
<dbReference type="AlphaFoldDB" id="A0A0S4XPT1"/>
<protein>
    <recommendedName>
        <fullName evidence="8 10">Phosphate acyltransferase</fullName>
        <ecNumber evidence="8 10">2.3.1.274</ecNumber>
    </recommendedName>
    <alternativeName>
        <fullName evidence="10">Acyl-ACP phosphotransacylase</fullName>
    </alternativeName>
    <alternativeName>
        <fullName evidence="10">Acyl-[acyl-carrier-protein]--phosphate acyltransferase</fullName>
    </alternativeName>
    <alternativeName>
        <fullName evidence="10">Phosphate-acyl-ACP acyltransferase</fullName>
    </alternativeName>
</protein>
<keyword evidence="5 10" id="KW-0443">Lipid metabolism</keyword>
<keyword evidence="11" id="KW-0012">Acyltransferase</keyword>